<reference evidence="4 5" key="1">
    <citation type="submission" date="2020-04" db="EMBL/GenBank/DDBJ databases">
        <title>Perkinsus olseni comparative genomics.</title>
        <authorList>
            <person name="Bogema D.R."/>
        </authorList>
    </citation>
    <scope>NUCLEOTIDE SEQUENCE [LARGE SCALE GENOMIC DNA]</scope>
    <source>
        <strain evidence="4 5">ATCC PRA-207</strain>
    </source>
</reference>
<comment type="caution">
    <text evidence="4">The sequence shown here is derived from an EMBL/GenBank/DDBJ whole genome shotgun (WGS) entry which is preliminary data.</text>
</comment>
<dbReference type="InterPro" id="IPR049270">
    <property type="entry name" value="CFAP58_CC"/>
</dbReference>
<organism evidence="4 5">
    <name type="scientific">Perkinsus olseni</name>
    <name type="common">Perkinsus atlanticus</name>
    <dbReference type="NCBI Taxonomy" id="32597"/>
    <lineage>
        <taxon>Eukaryota</taxon>
        <taxon>Sar</taxon>
        <taxon>Alveolata</taxon>
        <taxon>Perkinsozoa</taxon>
        <taxon>Perkinsea</taxon>
        <taxon>Perkinsida</taxon>
        <taxon>Perkinsidae</taxon>
        <taxon>Perkinsus</taxon>
    </lineage>
</organism>
<evidence type="ECO:0000259" key="3">
    <source>
        <dbReference type="Pfam" id="PF21771"/>
    </source>
</evidence>
<dbReference type="PANTHER" id="PTHR32083:SF0">
    <property type="entry name" value="CILIA AND FLAGELLA-ASSOCIATED PROTEIN 58"/>
    <property type="match status" value="1"/>
</dbReference>
<feature type="non-terminal residue" evidence="4">
    <location>
        <position position="1"/>
    </location>
</feature>
<evidence type="ECO:0000313" key="4">
    <source>
        <dbReference type="EMBL" id="KAF4698908.1"/>
    </source>
</evidence>
<dbReference type="PANTHER" id="PTHR32083">
    <property type="entry name" value="CILIA AND FLAGELLA-ASSOCIATED PROTEIN 58-RELATED"/>
    <property type="match status" value="1"/>
</dbReference>
<keyword evidence="5" id="KW-1185">Reference proteome</keyword>
<proteinExistence type="predicted"/>
<evidence type="ECO:0000256" key="1">
    <source>
        <dbReference type="ARBA" id="ARBA00023054"/>
    </source>
</evidence>
<dbReference type="Proteomes" id="UP000553632">
    <property type="component" value="Unassembled WGS sequence"/>
</dbReference>
<feature type="coiled-coil region" evidence="2">
    <location>
        <begin position="101"/>
        <end position="162"/>
    </location>
</feature>
<gene>
    <name evidence="4" type="ORF">FOZ63_014272</name>
</gene>
<evidence type="ECO:0000256" key="2">
    <source>
        <dbReference type="SAM" id="Coils"/>
    </source>
</evidence>
<keyword evidence="1 2" id="KW-0175">Coiled coil</keyword>
<evidence type="ECO:0000313" key="5">
    <source>
        <dbReference type="Proteomes" id="UP000553632"/>
    </source>
</evidence>
<dbReference type="EMBL" id="JABANO010038231">
    <property type="protein sequence ID" value="KAF4698908.1"/>
    <property type="molecule type" value="Genomic_DNA"/>
</dbReference>
<name>A0A7J6PS01_PEROL</name>
<dbReference type="OMA" id="EDESRSM"/>
<sequence>MELENEMKKVEEDKELMKRKYTTLVAERDVLGANLVRRNDELALLYEKLRVQDNTIDQGNIESNKREDESRSMSVMLESIKRDIINARSVTKEQTLLRKEILKLQRELVTERTKAKALIEELENPENTHRWRRLTGCTDLNSVELEDKISELQRRLIKKCEELVDCDLVLQEKEQHKLQLHKL</sequence>
<dbReference type="AlphaFoldDB" id="A0A7J6PS01"/>
<dbReference type="GO" id="GO:0005856">
    <property type="term" value="C:cytoskeleton"/>
    <property type="evidence" value="ECO:0007669"/>
    <property type="project" value="TreeGrafter"/>
</dbReference>
<dbReference type="Pfam" id="PF21771">
    <property type="entry name" value="CFAP58_CC"/>
    <property type="match status" value="1"/>
</dbReference>
<protein>
    <recommendedName>
        <fullName evidence="3">Cilia- and flagella-associated protein 58 central coiled coil domain-containing protein</fullName>
    </recommendedName>
</protein>
<accession>A0A7J6PS01</accession>
<feature type="domain" description="Cilia- and flagella-associated protein 58 central coiled coil" evidence="3">
    <location>
        <begin position="17"/>
        <end position="83"/>
    </location>
</feature>